<proteinExistence type="predicted"/>
<dbReference type="Proteomes" id="UP000189670">
    <property type="component" value="Unassembled WGS sequence"/>
</dbReference>
<gene>
    <name evidence="2" type="ORF">OMM_03353</name>
</gene>
<dbReference type="AlphaFoldDB" id="A0A1V1P663"/>
<dbReference type="InterPro" id="IPR027383">
    <property type="entry name" value="Znf_put"/>
</dbReference>
<comment type="caution">
    <text evidence="2">The sequence shown here is derived from an EMBL/GenBank/DDBJ whole genome shotgun (WGS) entry which is preliminary data.</text>
</comment>
<protein>
    <recommendedName>
        <fullName evidence="1">Putative zinc-finger domain-containing protein</fullName>
    </recommendedName>
</protein>
<evidence type="ECO:0000259" key="1">
    <source>
        <dbReference type="Pfam" id="PF13490"/>
    </source>
</evidence>
<feature type="domain" description="Putative zinc-finger" evidence="1">
    <location>
        <begin position="17"/>
        <end position="45"/>
    </location>
</feature>
<organism evidence="2 3">
    <name type="scientific">Candidatus Magnetoglobus multicellularis str. Araruama</name>
    <dbReference type="NCBI Taxonomy" id="890399"/>
    <lineage>
        <taxon>Bacteria</taxon>
        <taxon>Pseudomonadati</taxon>
        <taxon>Thermodesulfobacteriota</taxon>
        <taxon>Desulfobacteria</taxon>
        <taxon>Desulfobacterales</taxon>
        <taxon>Desulfobacteraceae</taxon>
        <taxon>Candidatus Magnetoglobus</taxon>
    </lineage>
</organism>
<name>A0A1V1P663_9BACT</name>
<sequence>MPGNKEKIMKSSCLNIDQLIAYINKTISPEDREMVEKHLSHCDKCLEMVSMTSQMINETIEVQASQKIKECVEQVKESIKDFYQWAKDQIPPLWVEPSYQPELALASVRSDHQHTSPVTDKNIYIKQRMNNLTTEMFFEQSSTGLISIKIRATQNNQIAHQVFIYMKAKGKGPSARLLKSPYVSFDDIPFGMYCIVVEQNNEEKGEFCFDVNDNGIYGK</sequence>
<evidence type="ECO:0000313" key="3">
    <source>
        <dbReference type="Proteomes" id="UP000189670"/>
    </source>
</evidence>
<reference evidence="3" key="1">
    <citation type="submission" date="2012-11" db="EMBL/GenBank/DDBJ databases">
        <authorList>
            <person name="Lucero-Rivera Y.E."/>
            <person name="Tovar-Ramirez D."/>
        </authorList>
    </citation>
    <scope>NUCLEOTIDE SEQUENCE [LARGE SCALE GENOMIC DNA]</scope>
    <source>
        <strain evidence="3">Araruama</strain>
    </source>
</reference>
<dbReference type="Pfam" id="PF13490">
    <property type="entry name" value="zf-HC2"/>
    <property type="match status" value="1"/>
</dbReference>
<accession>A0A1V1P663</accession>
<evidence type="ECO:0000313" key="2">
    <source>
        <dbReference type="EMBL" id="ETR70284.1"/>
    </source>
</evidence>
<dbReference type="EMBL" id="ATBP01000450">
    <property type="protein sequence ID" value="ETR70284.1"/>
    <property type="molecule type" value="Genomic_DNA"/>
</dbReference>